<evidence type="ECO:0000313" key="2">
    <source>
        <dbReference type="Proteomes" id="UP001501170"/>
    </source>
</evidence>
<keyword evidence="2" id="KW-1185">Reference proteome</keyword>
<name>A0ABN3HFF3_9ACTN</name>
<dbReference type="EMBL" id="BAAARB010000008">
    <property type="protein sequence ID" value="GAA2378569.1"/>
    <property type="molecule type" value="Genomic_DNA"/>
</dbReference>
<sequence length="305" mass="33673">MQTANIELIGDDDSFPVSGIGFGESEGIKLAEDPEEIFDTDFSRATIPAGIGGRLGRTEVPVRHLVLPFNITGDVSGGNVPIEAQIARFRKLWGSHMQPRRVKWLYTSEESGSRWLWLYLESKIKFNQKRDWNLDGFAKAVVQAVAVEPRYESTPLVVKAENPSSGTHTVWLPVWNPTDQEAWPDWSLDPKGTASFSIADFSFGHEQDIDVTWTPGQHANRMVALKPISVPWSVRPVRSGDDPYVAADLSNASGLMGGVFPLYSIPPYTGTQQNPVLLPVTINGPAGAEVRLTLRRFWSAESGLE</sequence>
<comment type="caution">
    <text evidence="1">The sequence shown here is derived from an EMBL/GenBank/DDBJ whole genome shotgun (WGS) entry which is preliminary data.</text>
</comment>
<protein>
    <recommendedName>
        <fullName evidence="3">Minor tail protein</fullName>
    </recommendedName>
</protein>
<organism evidence="1 2">
    <name type="scientific">Gordonia cholesterolivorans</name>
    <dbReference type="NCBI Taxonomy" id="559625"/>
    <lineage>
        <taxon>Bacteria</taxon>
        <taxon>Bacillati</taxon>
        <taxon>Actinomycetota</taxon>
        <taxon>Actinomycetes</taxon>
        <taxon>Mycobacteriales</taxon>
        <taxon>Gordoniaceae</taxon>
        <taxon>Gordonia</taxon>
    </lineage>
</organism>
<evidence type="ECO:0008006" key="3">
    <source>
        <dbReference type="Google" id="ProtNLM"/>
    </source>
</evidence>
<accession>A0ABN3HFF3</accession>
<evidence type="ECO:0000313" key="1">
    <source>
        <dbReference type="EMBL" id="GAA2378569.1"/>
    </source>
</evidence>
<gene>
    <name evidence="1" type="ORF">GCM10009855_18070</name>
</gene>
<reference evidence="1 2" key="1">
    <citation type="journal article" date="2019" name="Int. J. Syst. Evol. Microbiol.">
        <title>The Global Catalogue of Microorganisms (GCM) 10K type strain sequencing project: providing services to taxonomists for standard genome sequencing and annotation.</title>
        <authorList>
            <consortium name="The Broad Institute Genomics Platform"/>
            <consortium name="The Broad Institute Genome Sequencing Center for Infectious Disease"/>
            <person name="Wu L."/>
            <person name="Ma J."/>
        </authorList>
    </citation>
    <scope>NUCLEOTIDE SEQUENCE [LARGE SCALE GENOMIC DNA]</scope>
    <source>
        <strain evidence="1 2">JCM 16227</strain>
    </source>
</reference>
<proteinExistence type="predicted"/>
<dbReference type="Proteomes" id="UP001501170">
    <property type="component" value="Unassembled WGS sequence"/>
</dbReference>
<dbReference type="RefSeq" id="WP_062368065.1">
    <property type="nucleotide sequence ID" value="NZ_BAAARB010000008.1"/>
</dbReference>